<comment type="caution">
    <text evidence="1">The sequence shown here is derived from an EMBL/GenBank/DDBJ whole genome shotgun (WGS) entry which is preliminary data.</text>
</comment>
<dbReference type="Proteomes" id="UP000828048">
    <property type="component" value="Chromosome 4"/>
</dbReference>
<name>A0ACB7Z0Y6_9ERIC</name>
<sequence length="86" mass="10061">MKYLSKKLGRNRSADEEIDCGDSMVPKPSWRNFSCAELSAATNDFSPACFHHIHYGQPWVMVITVMQQEFGPVMEDEAIWRMQWRH</sequence>
<proteinExistence type="predicted"/>
<evidence type="ECO:0000313" key="1">
    <source>
        <dbReference type="EMBL" id="KAH7859394.1"/>
    </source>
</evidence>
<keyword evidence="2" id="KW-1185">Reference proteome</keyword>
<evidence type="ECO:0000313" key="2">
    <source>
        <dbReference type="Proteomes" id="UP000828048"/>
    </source>
</evidence>
<organism evidence="1 2">
    <name type="scientific">Vaccinium darrowii</name>
    <dbReference type="NCBI Taxonomy" id="229202"/>
    <lineage>
        <taxon>Eukaryota</taxon>
        <taxon>Viridiplantae</taxon>
        <taxon>Streptophyta</taxon>
        <taxon>Embryophyta</taxon>
        <taxon>Tracheophyta</taxon>
        <taxon>Spermatophyta</taxon>
        <taxon>Magnoliopsida</taxon>
        <taxon>eudicotyledons</taxon>
        <taxon>Gunneridae</taxon>
        <taxon>Pentapetalae</taxon>
        <taxon>asterids</taxon>
        <taxon>Ericales</taxon>
        <taxon>Ericaceae</taxon>
        <taxon>Vaccinioideae</taxon>
        <taxon>Vaccinieae</taxon>
        <taxon>Vaccinium</taxon>
    </lineage>
</organism>
<gene>
    <name evidence="1" type="ORF">Vadar_000538</name>
</gene>
<protein>
    <submittedName>
        <fullName evidence="1">Uncharacterized protein</fullName>
    </submittedName>
</protein>
<reference evidence="1 2" key="1">
    <citation type="journal article" date="2021" name="Hortic Res">
        <title>High-quality reference genome and annotation aids understanding of berry development for evergreen blueberry (Vaccinium darrowii).</title>
        <authorList>
            <person name="Yu J."/>
            <person name="Hulse-Kemp A.M."/>
            <person name="Babiker E."/>
            <person name="Staton M."/>
        </authorList>
    </citation>
    <scope>NUCLEOTIDE SEQUENCE [LARGE SCALE GENOMIC DNA]</scope>
    <source>
        <strain evidence="2">cv. NJ 8807/NJ 8810</strain>
        <tissue evidence="1">Young leaf</tissue>
    </source>
</reference>
<accession>A0ACB7Z0Y6</accession>
<dbReference type="EMBL" id="CM037154">
    <property type="protein sequence ID" value="KAH7859394.1"/>
    <property type="molecule type" value="Genomic_DNA"/>
</dbReference>